<evidence type="ECO:0000256" key="3">
    <source>
        <dbReference type="ARBA" id="ARBA00023125"/>
    </source>
</evidence>
<evidence type="ECO:0000256" key="2">
    <source>
        <dbReference type="ARBA" id="ARBA00023067"/>
    </source>
</evidence>
<dbReference type="InterPro" id="IPR010992">
    <property type="entry name" value="IHF-like_DNA-bd_dom_sf"/>
</dbReference>
<keyword evidence="3 5" id="KW-0238">DNA-binding</keyword>
<dbReference type="PRINTS" id="PR01727">
    <property type="entry name" value="DNABINDINGHU"/>
</dbReference>
<dbReference type="PANTHER" id="PTHR33175:SF3">
    <property type="entry name" value="DNA-BINDING PROTEIN HU-BETA"/>
    <property type="match status" value="1"/>
</dbReference>
<dbReference type="Pfam" id="PF00216">
    <property type="entry name" value="Bac_DNA_binding"/>
    <property type="match status" value="1"/>
</dbReference>
<evidence type="ECO:0000256" key="1">
    <source>
        <dbReference type="ARBA" id="ARBA00010529"/>
    </source>
</evidence>
<dbReference type="InterPro" id="IPR000119">
    <property type="entry name" value="Hist_DNA-bd"/>
</dbReference>
<dbReference type="Gene3D" id="4.10.520.10">
    <property type="entry name" value="IHF-like DNA-binding proteins"/>
    <property type="match status" value="1"/>
</dbReference>
<proteinExistence type="inferred from homology"/>
<sequence length="100" mass="10377">MNRAELVEILASKNDLSKAATNAVLDTLIETIQTAVKKGDVVQLVGFGTFKSAKRAARTGKNPATGVALKIPASTVPKFVAGAKFKAAVDPKAAKRKAGK</sequence>
<keyword evidence="6" id="KW-1185">Reference proteome</keyword>
<dbReference type="PROSITE" id="PS00045">
    <property type="entry name" value="HISTONE_LIKE"/>
    <property type="match status" value="1"/>
</dbReference>
<dbReference type="InterPro" id="IPR020816">
    <property type="entry name" value="Histone-like_DNA-bd_CS"/>
</dbReference>
<evidence type="ECO:0000256" key="4">
    <source>
        <dbReference type="RuleBase" id="RU003939"/>
    </source>
</evidence>
<name>A0ABY8SRU0_9BURK</name>
<dbReference type="SUPFAM" id="SSF47729">
    <property type="entry name" value="IHF-like DNA-binding proteins"/>
    <property type="match status" value="1"/>
</dbReference>
<evidence type="ECO:0000313" key="5">
    <source>
        <dbReference type="EMBL" id="WHS65206.1"/>
    </source>
</evidence>
<dbReference type="SMART" id="SM00411">
    <property type="entry name" value="BHL"/>
    <property type="match status" value="1"/>
</dbReference>
<dbReference type="EMBL" id="CP125947">
    <property type="protein sequence ID" value="WHS65206.1"/>
    <property type="molecule type" value="Genomic_DNA"/>
</dbReference>
<dbReference type="CDD" id="cd13831">
    <property type="entry name" value="HU"/>
    <property type="match status" value="1"/>
</dbReference>
<protein>
    <submittedName>
        <fullName evidence="5">HU family DNA-binding protein</fullName>
    </submittedName>
</protein>
<dbReference type="GO" id="GO:0003677">
    <property type="term" value="F:DNA binding"/>
    <property type="evidence" value="ECO:0007669"/>
    <property type="project" value="UniProtKB-KW"/>
</dbReference>
<accession>A0ABY8SRU0</accession>
<dbReference type="Proteomes" id="UP001240697">
    <property type="component" value="Chromosome"/>
</dbReference>
<keyword evidence="2" id="KW-0226">DNA condensation</keyword>
<dbReference type="PANTHER" id="PTHR33175">
    <property type="entry name" value="DNA-BINDING PROTEIN HU"/>
    <property type="match status" value="1"/>
</dbReference>
<evidence type="ECO:0000313" key="6">
    <source>
        <dbReference type="Proteomes" id="UP001240697"/>
    </source>
</evidence>
<comment type="similarity">
    <text evidence="1 4">Belongs to the bacterial histone-like protein family.</text>
</comment>
<gene>
    <name evidence="5" type="ORF">QMY55_22425</name>
</gene>
<dbReference type="RefSeq" id="WP_283486306.1">
    <property type="nucleotide sequence ID" value="NZ_CP125947.1"/>
</dbReference>
<organism evidence="5 6">
    <name type="scientific">Comamonas resistens</name>
    <dbReference type="NCBI Taxonomy" id="3046670"/>
    <lineage>
        <taxon>Bacteria</taxon>
        <taxon>Pseudomonadati</taxon>
        <taxon>Pseudomonadota</taxon>
        <taxon>Betaproteobacteria</taxon>
        <taxon>Burkholderiales</taxon>
        <taxon>Comamonadaceae</taxon>
        <taxon>Comamonas</taxon>
    </lineage>
</organism>
<reference evidence="5 6" key="1">
    <citation type="submission" date="2023-05" db="EMBL/GenBank/DDBJ databases">
        <authorList>
            <person name="Yin Y."/>
            <person name="Lu Z."/>
        </authorList>
    </citation>
    <scope>NUCLEOTIDE SEQUENCE [LARGE SCALE GENOMIC DNA]</scope>
    <source>
        <strain evidence="5 6">ZM22</strain>
    </source>
</reference>